<accession>I3T7C6</accession>
<dbReference type="EMBL" id="BT148624">
    <property type="protein sequence ID" value="AFK48418.1"/>
    <property type="molecule type" value="mRNA"/>
</dbReference>
<reference evidence="1" key="1">
    <citation type="submission" date="2012-05" db="EMBL/GenBank/DDBJ databases">
        <authorList>
            <person name="Krishnakumar V."/>
            <person name="Cheung F."/>
            <person name="Xiao Y."/>
            <person name="Chan A."/>
            <person name="Moskal W.A."/>
            <person name="Town C.D."/>
        </authorList>
    </citation>
    <scope>NUCLEOTIDE SEQUENCE</scope>
</reference>
<evidence type="ECO:0000313" key="1">
    <source>
        <dbReference type="EMBL" id="AFK48418.1"/>
    </source>
</evidence>
<sequence>MMEKILACQMVFSSMGKALIDTMIHLFLRALILNKLMSNQEKLTDFVYIMLEYQQV</sequence>
<dbReference type="AlphaFoldDB" id="I3T7C6"/>
<proteinExistence type="evidence at transcript level"/>
<name>I3T7C6_MEDTR</name>
<organism evidence="1">
    <name type="scientific">Medicago truncatula</name>
    <name type="common">Barrel medic</name>
    <name type="synonym">Medicago tribuloides</name>
    <dbReference type="NCBI Taxonomy" id="3880"/>
    <lineage>
        <taxon>Eukaryota</taxon>
        <taxon>Viridiplantae</taxon>
        <taxon>Streptophyta</taxon>
        <taxon>Embryophyta</taxon>
        <taxon>Tracheophyta</taxon>
        <taxon>Spermatophyta</taxon>
        <taxon>Magnoliopsida</taxon>
        <taxon>eudicotyledons</taxon>
        <taxon>Gunneridae</taxon>
        <taxon>Pentapetalae</taxon>
        <taxon>rosids</taxon>
        <taxon>fabids</taxon>
        <taxon>Fabales</taxon>
        <taxon>Fabaceae</taxon>
        <taxon>Papilionoideae</taxon>
        <taxon>50 kb inversion clade</taxon>
        <taxon>NPAAA clade</taxon>
        <taxon>Hologalegina</taxon>
        <taxon>IRL clade</taxon>
        <taxon>Trifolieae</taxon>
        <taxon>Medicago</taxon>
    </lineage>
</organism>
<protein>
    <submittedName>
        <fullName evidence="1">Uncharacterized protein</fullName>
    </submittedName>
</protein>